<organism evidence="5 6">
    <name type="scientific">Bacteroides uniformis</name>
    <dbReference type="NCBI Taxonomy" id="820"/>
    <lineage>
        <taxon>Bacteria</taxon>
        <taxon>Pseudomonadati</taxon>
        <taxon>Bacteroidota</taxon>
        <taxon>Bacteroidia</taxon>
        <taxon>Bacteroidales</taxon>
        <taxon>Bacteroidaceae</taxon>
        <taxon>Bacteroides</taxon>
    </lineage>
</organism>
<dbReference type="AlphaFoldDB" id="A0A3E4XQK1"/>
<dbReference type="InterPro" id="IPR050204">
    <property type="entry name" value="AraC_XylS_family_regulators"/>
</dbReference>
<evidence type="ECO:0000313" key="5">
    <source>
        <dbReference type="EMBL" id="RGM58046.1"/>
    </source>
</evidence>
<protein>
    <submittedName>
        <fullName evidence="5">AraC family transcriptional regulator</fullName>
    </submittedName>
</protein>
<feature type="domain" description="HTH araC/xylS-type" evidence="4">
    <location>
        <begin position="160"/>
        <end position="261"/>
    </location>
</feature>
<sequence>MIQEDFRFYKPCKELQPYVRYYWVFKSNQPLNTLTFPIGCPQIIFHKQTPLYIPELGISQSEFTVSGQVNYHSHLYANGNVEMIVVVFQPYTLKAFLNLPISLLHNQEVSGYDLENKHLKRLATQIFDCENASLCISAIEQWLLSQIAGALTLKTEYNIKRITAVIRQLLIMPETSVKELTSIACLSKKQFERLFNELVGANPKEYARIVRFQKSLKLLQHYSEDANQAQLAYQCGYADQSHFIREFRRFSGYTPLSLLNVCKPYSDLFNDPT</sequence>
<proteinExistence type="predicted"/>
<dbReference type="Pfam" id="PF20240">
    <property type="entry name" value="DUF6597"/>
    <property type="match status" value="1"/>
</dbReference>
<dbReference type="SMART" id="SM00342">
    <property type="entry name" value="HTH_ARAC"/>
    <property type="match status" value="1"/>
</dbReference>
<evidence type="ECO:0000256" key="1">
    <source>
        <dbReference type="ARBA" id="ARBA00023015"/>
    </source>
</evidence>
<keyword evidence="1" id="KW-0805">Transcription regulation</keyword>
<dbReference type="RefSeq" id="WP_117748998.1">
    <property type="nucleotide sequence ID" value="NZ_QSTL01000002.1"/>
</dbReference>
<dbReference type="InterPro" id="IPR009057">
    <property type="entry name" value="Homeodomain-like_sf"/>
</dbReference>
<dbReference type="SUPFAM" id="SSF46689">
    <property type="entry name" value="Homeodomain-like"/>
    <property type="match status" value="1"/>
</dbReference>
<dbReference type="PANTHER" id="PTHR46796">
    <property type="entry name" value="HTH-TYPE TRANSCRIPTIONAL ACTIVATOR RHAS-RELATED"/>
    <property type="match status" value="1"/>
</dbReference>
<gene>
    <name evidence="5" type="ORF">DXC07_04520</name>
</gene>
<evidence type="ECO:0000256" key="2">
    <source>
        <dbReference type="ARBA" id="ARBA00023125"/>
    </source>
</evidence>
<accession>A0A3E4XQK1</accession>
<dbReference type="GO" id="GO:0043565">
    <property type="term" value="F:sequence-specific DNA binding"/>
    <property type="evidence" value="ECO:0007669"/>
    <property type="project" value="InterPro"/>
</dbReference>
<dbReference type="GO" id="GO:0003700">
    <property type="term" value="F:DNA-binding transcription factor activity"/>
    <property type="evidence" value="ECO:0007669"/>
    <property type="project" value="InterPro"/>
</dbReference>
<dbReference type="Proteomes" id="UP000261295">
    <property type="component" value="Unassembled WGS sequence"/>
</dbReference>
<reference evidence="5 6" key="1">
    <citation type="submission" date="2018-08" db="EMBL/GenBank/DDBJ databases">
        <title>A genome reference for cultivated species of the human gut microbiota.</title>
        <authorList>
            <person name="Zou Y."/>
            <person name="Xue W."/>
            <person name="Luo G."/>
        </authorList>
    </citation>
    <scope>NUCLEOTIDE SEQUENCE [LARGE SCALE GENOMIC DNA]</scope>
    <source>
        <strain evidence="5 6">OM07-9</strain>
    </source>
</reference>
<comment type="caution">
    <text evidence="5">The sequence shown here is derived from an EMBL/GenBank/DDBJ whole genome shotgun (WGS) entry which is preliminary data.</text>
</comment>
<keyword evidence="3" id="KW-0804">Transcription</keyword>
<dbReference type="InterPro" id="IPR018060">
    <property type="entry name" value="HTH_AraC"/>
</dbReference>
<dbReference type="PANTHER" id="PTHR46796:SF13">
    <property type="entry name" value="HTH-TYPE TRANSCRIPTIONAL ACTIVATOR RHAS"/>
    <property type="match status" value="1"/>
</dbReference>
<dbReference type="EMBL" id="QSTL01000002">
    <property type="protein sequence ID" value="RGM58046.1"/>
    <property type="molecule type" value="Genomic_DNA"/>
</dbReference>
<evidence type="ECO:0000256" key="3">
    <source>
        <dbReference type="ARBA" id="ARBA00023163"/>
    </source>
</evidence>
<keyword evidence="2" id="KW-0238">DNA-binding</keyword>
<dbReference type="InterPro" id="IPR046532">
    <property type="entry name" value="DUF6597"/>
</dbReference>
<dbReference type="PROSITE" id="PS01124">
    <property type="entry name" value="HTH_ARAC_FAMILY_2"/>
    <property type="match status" value="1"/>
</dbReference>
<dbReference type="Pfam" id="PF12833">
    <property type="entry name" value="HTH_18"/>
    <property type="match status" value="1"/>
</dbReference>
<evidence type="ECO:0000313" key="6">
    <source>
        <dbReference type="Proteomes" id="UP000261295"/>
    </source>
</evidence>
<dbReference type="Gene3D" id="1.10.10.60">
    <property type="entry name" value="Homeodomain-like"/>
    <property type="match status" value="1"/>
</dbReference>
<evidence type="ECO:0000259" key="4">
    <source>
        <dbReference type="PROSITE" id="PS01124"/>
    </source>
</evidence>
<name>A0A3E4XQK1_BACUN</name>